<evidence type="ECO:0000313" key="2">
    <source>
        <dbReference type="EMBL" id="TDY55004.1"/>
    </source>
</evidence>
<keyword evidence="3" id="KW-1185">Reference proteome</keyword>
<dbReference type="SMART" id="SM00260">
    <property type="entry name" value="CheW"/>
    <property type="match status" value="1"/>
</dbReference>
<dbReference type="GO" id="GO:0007165">
    <property type="term" value="P:signal transduction"/>
    <property type="evidence" value="ECO:0007669"/>
    <property type="project" value="InterPro"/>
</dbReference>
<dbReference type="Pfam" id="PF01584">
    <property type="entry name" value="CheW"/>
    <property type="match status" value="1"/>
</dbReference>
<dbReference type="GO" id="GO:0006935">
    <property type="term" value="P:chemotaxis"/>
    <property type="evidence" value="ECO:0007669"/>
    <property type="project" value="InterPro"/>
</dbReference>
<dbReference type="InterPro" id="IPR039315">
    <property type="entry name" value="CheW"/>
</dbReference>
<protein>
    <submittedName>
        <fullName evidence="2">Purine-binding chemotaxis protein CheW</fullName>
    </submittedName>
</protein>
<dbReference type="Gene3D" id="2.30.30.40">
    <property type="entry name" value="SH3 Domains"/>
    <property type="match status" value="1"/>
</dbReference>
<evidence type="ECO:0000259" key="1">
    <source>
        <dbReference type="PROSITE" id="PS50851"/>
    </source>
</evidence>
<feature type="domain" description="CheW-like" evidence="1">
    <location>
        <begin position="21"/>
        <end position="163"/>
    </location>
</feature>
<gene>
    <name evidence="2" type="ORF">C8D99_12627</name>
</gene>
<dbReference type="Proteomes" id="UP000295066">
    <property type="component" value="Unassembled WGS sequence"/>
</dbReference>
<dbReference type="OrthoDB" id="9794382at2"/>
<dbReference type="PROSITE" id="PS50851">
    <property type="entry name" value="CHEW"/>
    <property type="match status" value="1"/>
</dbReference>
<dbReference type="SUPFAM" id="SSF50341">
    <property type="entry name" value="CheW-like"/>
    <property type="match status" value="1"/>
</dbReference>
<reference evidence="2 3" key="1">
    <citation type="submission" date="2019-03" db="EMBL/GenBank/DDBJ databases">
        <title>Genomic Encyclopedia of Type Strains, Phase IV (KMG-IV): sequencing the most valuable type-strain genomes for metagenomic binning, comparative biology and taxonomic classification.</title>
        <authorList>
            <person name="Goeker M."/>
        </authorList>
    </citation>
    <scope>NUCLEOTIDE SEQUENCE [LARGE SCALE GENOMIC DNA]</scope>
    <source>
        <strain evidence="2 3">DSM 25964</strain>
    </source>
</reference>
<dbReference type="PANTHER" id="PTHR22617">
    <property type="entry name" value="CHEMOTAXIS SENSOR HISTIDINE KINASE-RELATED"/>
    <property type="match status" value="1"/>
</dbReference>
<dbReference type="AlphaFoldDB" id="A0A4R8M2A9"/>
<dbReference type="InterPro" id="IPR002545">
    <property type="entry name" value="CheW-lke_dom"/>
</dbReference>
<evidence type="ECO:0000313" key="3">
    <source>
        <dbReference type="Proteomes" id="UP000295066"/>
    </source>
</evidence>
<dbReference type="InterPro" id="IPR036061">
    <property type="entry name" value="CheW-like_dom_sf"/>
</dbReference>
<comment type="caution">
    <text evidence="2">The sequence shown here is derived from an EMBL/GenBank/DDBJ whole genome shotgun (WGS) entry which is preliminary data.</text>
</comment>
<name>A0A4R8M2A9_9BACT</name>
<accession>A0A4R8M2A9</accession>
<sequence length="171" mass="19247">MQTLKNDGNLQQKDLESRGREHITLVFSLRDEAFGLDVNYVREIVRVPPFITRVPNSPGYIRGVINLRGSIVPVFDMELKIGMVQKELTDEARIVVVSWNEILFGIIVDSVREVCTIYDAQIESAAQINTSMDRKYILGVAKHEDGRLIVLLDLAVLFEIDSILDEEASGS</sequence>
<organism evidence="2 3">
    <name type="scientific">Aminivibrio pyruvatiphilus</name>
    <dbReference type="NCBI Taxonomy" id="1005740"/>
    <lineage>
        <taxon>Bacteria</taxon>
        <taxon>Thermotogati</taxon>
        <taxon>Synergistota</taxon>
        <taxon>Synergistia</taxon>
        <taxon>Synergistales</taxon>
        <taxon>Aminobacteriaceae</taxon>
        <taxon>Aminivibrio</taxon>
    </lineage>
</organism>
<proteinExistence type="predicted"/>
<dbReference type="GO" id="GO:0005829">
    <property type="term" value="C:cytosol"/>
    <property type="evidence" value="ECO:0007669"/>
    <property type="project" value="TreeGrafter"/>
</dbReference>
<dbReference type="PANTHER" id="PTHR22617:SF23">
    <property type="entry name" value="CHEMOTAXIS PROTEIN CHEW"/>
    <property type="match status" value="1"/>
</dbReference>
<dbReference type="EMBL" id="SORI01000026">
    <property type="protein sequence ID" value="TDY55004.1"/>
    <property type="molecule type" value="Genomic_DNA"/>
</dbReference>
<dbReference type="Gene3D" id="2.40.50.180">
    <property type="entry name" value="CheA-289, Domain 4"/>
    <property type="match status" value="1"/>
</dbReference>
<dbReference type="RefSeq" id="WP_133959050.1">
    <property type="nucleotide sequence ID" value="NZ_SORI01000026.1"/>
</dbReference>